<keyword evidence="10" id="KW-1185">Reference proteome</keyword>
<dbReference type="Proteomes" id="UP001055185">
    <property type="component" value="Unassembled WGS sequence"/>
</dbReference>
<feature type="domain" description="DNA polymerase III delta subunit-like C-terminal" evidence="8">
    <location>
        <begin position="212"/>
        <end position="333"/>
    </location>
</feature>
<keyword evidence="4" id="KW-0235">DNA replication</keyword>
<dbReference type="SUPFAM" id="SSF48019">
    <property type="entry name" value="post-AAA+ oligomerization domain-like"/>
    <property type="match status" value="1"/>
</dbReference>
<comment type="similarity">
    <text evidence="6">Belongs to the DNA polymerase HolA subunit family.</text>
</comment>
<dbReference type="GO" id="GO:0009360">
    <property type="term" value="C:DNA polymerase III complex"/>
    <property type="evidence" value="ECO:0007669"/>
    <property type="project" value="TreeGrafter"/>
</dbReference>
<evidence type="ECO:0000256" key="7">
    <source>
        <dbReference type="ARBA" id="ARBA00049244"/>
    </source>
</evidence>
<evidence type="ECO:0000313" key="10">
    <source>
        <dbReference type="Proteomes" id="UP001055185"/>
    </source>
</evidence>
<dbReference type="EC" id="2.7.7.7" evidence="1"/>
<evidence type="ECO:0000256" key="5">
    <source>
        <dbReference type="ARBA" id="ARBA00022932"/>
    </source>
</evidence>
<protein>
    <recommendedName>
        <fullName evidence="1">DNA-directed DNA polymerase</fullName>
        <ecNumber evidence="1">2.7.7.7</ecNumber>
    </recommendedName>
</protein>
<dbReference type="AlphaFoldDB" id="A0AA37J229"/>
<gene>
    <name evidence="9" type="primary">holA</name>
    <name evidence="9" type="ORF">JCM17207_20910</name>
</gene>
<dbReference type="Pfam" id="PF21694">
    <property type="entry name" value="DNA_pol3_delta_C"/>
    <property type="match status" value="1"/>
</dbReference>
<dbReference type="PANTHER" id="PTHR34388:SF1">
    <property type="entry name" value="DNA POLYMERASE III SUBUNIT DELTA"/>
    <property type="match status" value="1"/>
</dbReference>
<dbReference type="Gene3D" id="3.40.50.300">
    <property type="entry name" value="P-loop containing nucleotide triphosphate hydrolases"/>
    <property type="match status" value="1"/>
</dbReference>
<accession>A0AA37J229</accession>
<evidence type="ECO:0000256" key="4">
    <source>
        <dbReference type="ARBA" id="ARBA00022705"/>
    </source>
</evidence>
<organism evidence="9 10">
    <name type="scientific">Faecalibacterium gallinarum</name>
    <dbReference type="NCBI Taxonomy" id="2903556"/>
    <lineage>
        <taxon>Bacteria</taxon>
        <taxon>Bacillati</taxon>
        <taxon>Bacillota</taxon>
        <taxon>Clostridia</taxon>
        <taxon>Eubacteriales</taxon>
        <taxon>Oscillospiraceae</taxon>
        <taxon>Faecalibacterium</taxon>
    </lineage>
</organism>
<dbReference type="InterPro" id="IPR008921">
    <property type="entry name" value="DNA_pol3_clamp-load_cplx_C"/>
</dbReference>
<comment type="catalytic activity">
    <reaction evidence="7">
        <text>DNA(n) + a 2'-deoxyribonucleoside 5'-triphosphate = DNA(n+1) + diphosphate</text>
        <dbReference type="Rhea" id="RHEA:22508"/>
        <dbReference type="Rhea" id="RHEA-COMP:17339"/>
        <dbReference type="Rhea" id="RHEA-COMP:17340"/>
        <dbReference type="ChEBI" id="CHEBI:33019"/>
        <dbReference type="ChEBI" id="CHEBI:61560"/>
        <dbReference type="ChEBI" id="CHEBI:173112"/>
        <dbReference type="EC" id="2.7.7.7"/>
    </reaction>
</comment>
<dbReference type="RefSeq" id="WP_238317683.1">
    <property type="nucleotide sequence ID" value="NZ_BQKV01000098.1"/>
</dbReference>
<evidence type="ECO:0000313" key="9">
    <source>
        <dbReference type="EMBL" id="GJN65466.1"/>
    </source>
</evidence>
<evidence type="ECO:0000256" key="3">
    <source>
        <dbReference type="ARBA" id="ARBA00022695"/>
    </source>
</evidence>
<name>A0AA37J229_9FIRM</name>
<evidence type="ECO:0000256" key="1">
    <source>
        <dbReference type="ARBA" id="ARBA00012417"/>
    </source>
</evidence>
<dbReference type="Gene3D" id="1.20.272.10">
    <property type="match status" value="1"/>
</dbReference>
<dbReference type="EMBL" id="BQKV01000098">
    <property type="protein sequence ID" value="GJN65466.1"/>
    <property type="molecule type" value="Genomic_DNA"/>
</dbReference>
<dbReference type="Gene3D" id="1.10.8.60">
    <property type="match status" value="1"/>
</dbReference>
<dbReference type="GO" id="GO:0003677">
    <property type="term" value="F:DNA binding"/>
    <property type="evidence" value="ECO:0007669"/>
    <property type="project" value="InterPro"/>
</dbReference>
<keyword evidence="5" id="KW-0239">DNA-directed DNA polymerase</keyword>
<dbReference type="PANTHER" id="PTHR34388">
    <property type="entry name" value="DNA POLYMERASE III SUBUNIT DELTA"/>
    <property type="match status" value="1"/>
</dbReference>
<sequence length="341" mass="37219">MPDEKKLRQVAAKGCPVYYFYSTEAYLVRQAGRTVCRLLAEDAEEVTTLDGAAPEIEQIIMAAGTISFFGTKRVVLLPELDPASYSDKDLDALCDTIASAENAVLVLCSTFEPEWGKLKLSKRAQKLIAHCKKLGYVEELAKPKPYELKAMLMERAAAQGASLAQNAADALLERCGEELFLLENEVDKLCALAGYGTVTASMVAEMGTVSLEADVFEMIRMVNAKNASGACKKLQTLLRLQQEPIAITAAMIGSYVDLYRVKLGQQKGKNYSAVFKDFGYKGSDYRLKRSAQTAAHYSLGQLEQCLEILAELDESLKSQPVSAQILLETALCRLALAGSGR</sequence>
<comment type="caution">
    <text evidence="9">The sequence shown here is derived from an EMBL/GenBank/DDBJ whole genome shotgun (WGS) entry which is preliminary data.</text>
</comment>
<reference evidence="9" key="1">
    <citation type="journal article" date="2022" name="Int. J. Syst. Evol. Microbiol.">
        <title>Genome-based, phenotypic and chemotaxonomic classification of Faecalibacterium strains: proposal of three novel species Faecalibacterium duncaniae sp. nov., Faecalibacterium hattorii sp. nov. and Faecalibacterium gallinarum sp. nov. .</title>
        <authorList>
            <person name="Sakamoto M."/>
            <person name="Sakurai N."/>
            <person name="Tanno H."/>
            <person name="Iino T."/>
            <person name="Ohkuma M."/>
            <person name="Endo A."/>
        </authorList>
    </citation>
    <scope>NUCLEOTIDE SEQUENCE</scope>
    <source>
        <strain evidence="9">JCM 17207</strain>
    </source>
</reference>
<dbReference type="GO" id="GO:0003887">
    <property type="term" value="F:DNA-directed DNA polymerase activity"/>
    <property type="evidence" value="ECO:0007669"/>
    <property type="project" value="UniProtKB-KW"/>
</dbReference>
<dbReference type="SUPFAM" id="SSF52540">
    <property type="entry name" value="P-loop containing nucleoside triphosphate hydrolases"/>
    <property type="match status" value="1"/>
</dbReference>
<dbReference type="InterPro" id="IPR005790">
    <property type="entry name" value="DNA_polIII_delta"/>
</dbReference>
<keyword evidence="2" id="KW-0808">Transferase</keyword>
<dbReference type="GO" id="GO:0006261">
    <property type="term" value="P:DNA-templated DNA replication"/>
    <property type="evidence" value="ECO:0007669"/>
    <property type="project" value="TreeGrafter"/>
</dbReference>
<evidence type="ECO:0000256" key="6">
    <source>
        <dbReference type="ARBA" id="ARBA00034754"/>
    </source>
</evidence>
<dbReference type="NCBIfam" id="TIGR01128">
    <property type="entry name" value="holA"/>
    <property type="match status" value="1"/>
</dbReference>
<dbReference type="InterPro" id="IPR027417">
    <property type="entry name" value="P-loop_NTPase"/>
</dbReference>
<proteinExistence type="inferred from homology"/>
<keyword evidence="3" id="KW-0548">Nucleotidyltransferase</keyword>
<dbReference type="InterPro" id="IPR048466">
    <property type="entry name" value="DNA_pol3_delta-like_C"/>
</dbReference>
<evidence type="ECO:0000256" key="2">
    <source>
        <dbReference type="ARBA" id="ARBA00022679"/>
    </source>
</evidence>
<evidence type="ECO:0000259" key="8">
    <source>
        <dbReference type="Pfam" id="PF21694"/>
    </source>
</evidence>